<evidence type="ECO:0000256" key="2">
    <source>
        <dbReference type="ARBA" id="ARBA00022723"/>
    </source>
</evidence>
<dbReference type="PANTHER" id="PTHR22726:SF24">
    <property type="entry name" value="M48 FAMILY METALLOPEPTIDASE"/>
    <property type="match status" value="1"/>
</dbReference>
<evidence type="ECO:0000256" key="3">
    <source>
        <dbReference type="ARBA" id="ARBA00022801"/>
    </source>
</evidence>
<evidence type="ECO:0000313" key="10">
    <source>
        <dbReference type="Proteomes" id="UP000605253"/>
    </source>
</evidence>
<dbReference type="InterPro" id="IPR051156">
    <property type="entry name" value="Mito/Outer_Membr_Metalloprot"/>
</dbReference>
<dbReference type="EMBL" id="BMEO01000004">
    <property type="protein sequence ID" value="GGF93036.1"/>
    <property type="molecule type" value="Genomic_DNA"/>
</dbReference>
<evidence type="ECO:0000256" key="6">
    <source>
        <dbReference type="RuleBase" id="RU003983"/>
    </source>
</evidence>
<keyword evidence="2" id="KW-0479">Metal-binding</keyword>
<keyword evidence="1 6" id="KW-0645">Protease</keyword>
<dbReference type="AlphaFoldDB" id="A0A917FPB4"/>
<dbReference type="CDD" id="cd07331">
    <property type="entry name" value="M48C_Oma1_like"/>
    <property type="match status" value="1"/>
</dbReference>
<dbReference type="Pfam" id="PF01435">
    <property type="entry name" value="Peptidase_M48"/>
    <property type="match status" value="1"/>
</dbReference>
<keyword evidence="7" id="KW-0732">Signal</keyword>
<name>A0A917FPB4_9GAMM</name>
<gene>
    <name evidence="9" type="ORF">GCM10011365_12860</name>
</gene>
<accession>A0A917FPB4</accession>
<organism evidence="9 10">
    <name type="scientific">Marinicella pacifica</name>
    <dbReference type="NCBI Taxonomy" id="1171543"/>
    <lineage>
        <taxon>Bacteria</taxon>
        <taxon>Pseudomonadati</taxon>
        <taxon>Pseudomonadota</taxon>
        <taxon>Gammaproteobacteria</taxon>
        <taxon>Lysobacterales</taxon>
        <taxon>Marinicellaceae</taxon>
        <taxon>Marinicella</taxon>
    </lineage>
</organism>
<keyword evidence="4 6" id="KW-0862">Zinc</keyword>
<dbReference type="GO" id="GO:0046872">
    <property type="term" value="F:metal ion binding"/>
    <property type="evidence" value="ECO:0007669"/>
    <property type="project" value="UniProtKB-KW"/>
</dbReference>
<dbReference type="GO" id="GO:0004222">
    <property type="term" value="F:metalloendopeptidase activity"/>
    <property type="evidence" value="ECO:0007669"/>
    <property type="project" value="InterPro"/>
</dbReference>
<comment type="cofactor">
    <cofactor evidence="6">
        <name>Zn(2+)</name>
        <dbReference type="ChEBI" id="CHEBI:29105"/>
    </cofactor>
    <text evidence="6">Binds 1 zinc ion per subunit.</text>
</comment>
<evidence type="ECO:0000259" key="8">
    <source>
        <dbReference type="Pfam" id="PF01435"/>
    </source>
</evidence>
<evidence type="ECO:0000313" key="9">
    <source>
        <dbReference type="EMBL" id="GGF93036.1"/>
    </source>
</evidence>
<dbReference type="PANTHER" id="PTHR22726">
    <property type="entry name" value="METALLOENDOPEPTIDASE OMA1"/>
    <property type="match status" value="1"/>
</dbReference>
<evidence type="ECO:0000256" key="7">
    <source>
        <dbReference type="SAM" id="SignalP"/>
    </source>
</evidence>
<dbReference type="Gene3D" id="3.30.2010.10">
    <property type="entry name" value="Metalloproteases ('zincins'), catalytic domain"/>
    <property type="match status" value="1"/>
</dbReference>
<feature type="signal peptide" evidence="7">
    <location>
        <begin position="1"/>
        <end position="19"/>
    </location>
</feature>
<dbReference type="PROSITE" id="PS51257">
    <property type="entry name" value="PROKAR_LIPOPROTEIN"/>
    <property type="match status" value="1"/>
</dbReference>
<reference evidence="9" key="1">
    <citation type="journal article" date="2014" name="Int. J. Syst. Evol. Microbiol.">
        <title>Complete genome sequence of Corynebacterium casei LMG S-19264T (=DSM 44701T), isolated from a smear-ripened cheese.</title>
        <authorList>
            <consortium name="US DOE Joint Genome Institute (JGI-PGF)"/>
            <person name="Walter F."/>
            <person name="Albersmeier A."/>
            <person name="Kalinowski J."/>
            <person name="Ruckert C."/>
        </authorList>
    </citation>
    <scope>NUCLEOTIDE SEQUENCE</scope>
    <source>
        <strain evidence="9">CGMCC 1.12181</strain>
    </source>
</reference>
<dbReference type="RefSeq" id="WP_188364876.1">
    <property type="nucleotide sequence ID" value="NZ_BAABJF010000015.1"/>
</dbReference>
<dbReference type="InterPro" id="IPR001915">
    <property type="entry name" value="Peptidase_M48"/>
</dbReference>
<reference evidence="9" key="2">
    <citation type="submission" date="2020-09" db="EMBL/GenBank/DDBJ databases">
        <authorList>
            <person name="Sun Q."/>
            <person name="Zhou Y."/>
        </authorList>
    </citation>
    <scope>NUCLEOTIDE SEQUENCE</scope>
    <source>
        <strain evidence="9">CGMCC 1.12181</strain>
    </source>
</reference>
<evidence type="ECO:0000256" key="5">
    <source>
        <dbReference type="ARBA" id="ARBA00023049"/>
    </source>
</evidence>
<sequence length="266" mass="29112">MKHMTGLILVLLMAACATSPTGRNQLILVGDEQMQEMGISAFQQIKSDKKISQNSQKQAYVTCVAEHIIAALPDQWANRQWEIVVFDDDTANAFALPGGKIGVHTGLLDVAETPSQLAAVIGHEIAHVLARHGAERVSLQVAAQTGLQVADIMARQHMEGTTEQQILMAGLGIGAQVGVLLPFSRAHESEADQYGLNLMARAGFNPEESIQLWKNMDRASKGQRPPEFLSTHPEPENRILALEKYLPEAQNLQRQAIANGRRPNCR</sequence>
<proteinExistence type="inferred from homology"/>
<evidence type="ECO:0000256" key="1">
    <source>
        <dbReference type="ARBA" id="ARBA00022670"/>
    </source>
</evidence>
<comment type="similarity">
    <text evidence="6">Belongs to the peptidase M48 family.</text>
</comment>
<dbReference type="GO" id="GO:0016020">
    <property type="term" value="C:membrane"/>
    <property type="evidence" value="ECO:0007669"/>
    <property type="project" value="TreeGrafter"/>
</dbReference>
<protein>
    <submittedName>
        <fullName evidence="9">Zn-dependent protease</fullName>
    </submittedName>
</protein>
<feature type="chain" id="PRO_5037939098" evidence="7">
    <location>
        <begin position="20"/>
        <end position="266"/>
    </location>
</feature>
<keyword evidence="3 6" id="KW-0378">Hydrolase</keyword>
<keyword evidence="10" id="KW-1185">Reference proteome</keyword>
<dbReference type="GO" id="GO:0051603">
    <property type="term" value="P:proteolysis involved in protein catabolic process"/>
    <property type="evidence" value="ECO:0007669"/>
    <property type="project" value="TreeGrafter"/>
</dbReference>
<keyword evidence="5 6" id="KW-0482">Metalloprotease</keyword>
<dbReference type="Proteomes" id="UP000605253">
    <property type="component" value="Unassembled WGS sequence"/>
</dbReference>
<evidence type="ECO:0000256" key="4">
    <source>
        <dbReference type="ARBA" id="ARBA00022833"/>
    </source>
</evidence>
<feature type="domain" description="Peptidase M48" evidence="8">
    <location>
        <begin position="56"/>
        <end position="244"/>
    </location>
</feature>
<comment type="caution">
    <text evidence="9">The sequence shown here is derived from an EMBL/GenBank/DDBJ whole genome shotgun (WGS) entry which is preliminary data.</text>
</comment>